<reference evidence="2" key="3">
    <citation type="submission" date="2025-09" db="UniProtKB">
        <authorList>
            <consortium name="Ensembl"/>
        </authorList>
    </citation>
    <scope>IDENTIFICATION</scope>
    <source>
        <strain evidence="2">Thoroughbred</strain>
    </source>
</reference>
<proteinExistence type="predicted"/>
<protein>
    <submittedName>
        <fullName evidence="2">Uncharacterized protein</fullName>
    </submittedName>
</protein>
<name>A0A3Q2I0R5_HORSE</name>
<dbReference type="AlphaFoldDB" id="A0A3Q2I0R5"/>
<sequence length="134" mass="14458">KLCSGCMLRLFAFPWIIHSRLPTFHPLPNGEAGPVLLRLAIKLLLQDRGGEKNENSAQRAAEGKWGSFRAGPTDRSGQGEVASSSEKWRAPQEAGPSRQTSLLGCSWEEVRLGVGWGGAVSAEDWAALEPGKGY</sequence>
<dbReference type="Proteomes" id="UP000002281">
    <property type="component" value="Chromosome 5"/>
</dbReference>
<evidence type="ECO:0000313" key="3">
    <source>
        <dbReference type="Proteomes" id="UP000002281"/>
    </source>
</evidence>
<dbReference type="InParanoid" id="A0A3Q2I0R5"/>
<keyword evidence="3" id="KW-1185">Reference proteome</keyword>
<accession>A0A3Q2I0R5</accession>
<organism evidence="2 3">
    <name type="scientific">Equus caballus</name>
    <name type="common">Horse</name>
    <dbReference type="NCBI Taxonomy" id="9796"/>
    <lineage>
        <taxon>Eukaryota</taxon>
        <taxon>Metazoa</taxon>
        <taxon>Chordata</taxon>
        <taxon>Craniata</taxon>
        <taxon>Vertebrata</taxon>
        <taxon>Euteleostomi</taxon>
        <taxon>Mammalia</taxon>
        <taxon>Eutheria</taxon>
        <taxon>Laurasiatheria</taxon>
        <taxon>Perissodactyla</taxon>
        <taxon>Equidae</taxon>
        <taxon>Equus</taxon>
    </lineage>
</organism>
<dbReference type="GeneTree" id="ENSGT00910000147464"/>
<evidence type="ECO:0000313" key="2">
    <source>
        <dbReference type="Ensembl" id="ENSECAP00000041366.1"/>
    </source>
</evidence>
<evidence type="ECO:0000256" key="1">
    <source>
        <dbReference type="SAM" id="MobiDB-lite"/>
    </source>
</evidence>
<reference evidence="2" key="2">
    <citation type="submission" date="2025-08" db="UniProtKB">
        <authorList>
            <consortium name="Ensembl"/>
        </authorList>
    </citation>
    <scope>IDENTIFICATION</scope>
    <source>
        <strain evidence="2">Thoroughbred</strain>
    </source>
</reference>
<feature type="region of interest" description="Disordered" evidence="1">
    <location>
        <begin position="50"/>
        <end position="101"/>
    </location>
</feature>
<dbReference type="PaxDb" id="9796-ENSECAP00000041366"/>
<dbReference type="Bgee" id="ENSECAG00000033992">
    <property type="expression patterns" value="Expressed in oviduct epithelium and 11 other cell types or tissues"/>
</dbReference>
<dbReference type="Ensembl" id="ENSECAT00000033332.1">
    <property type="protein sequence ID" value="ENSECAP00000041366.1"/>
    <property type="gene ID" value="ENSECAG00000033992.1"/>
</dbReference>
<reference evidence="2 3" key="1">
    <citation type="journal article" date="2009" name="Science">
        <title>Genome sequence, comparative analysis, and population genetics of the domestic horse.</title>
        <authorList>
            <consortium name="Broad Institute Genome Sequencing Platform"/>
            <consortium name="Broad Institute Whole Genome Assembly Team"/>
            <person name="Wade C.M."/>
            <person name="Giulotto E."/>
            <person name="Sigurdsson S."/>
            <person name="Zoli M."/>
            <person name="Gnerre S."/>
            <person name="Imsland F."/>
            <person name="Lear T.L."/>
            <person name="Adelson D.L."/>
            <person name="Bailey E."/>
            <person name="Bellone R.R."/>
            <person name="Bloecker H."/>
            <person name="Distl O."/>
            <person name="Edgar R.C."/>
            <person name="Garber M."/>
            <person name="Leeb T."/>
            <person name="Mauceli E."/>
            <person name="MacLeod J.N."/>
            <person name="Penedo M.C.T."/>
            <person name="Raison J.M."/>
            <person name="Sharpe T."/>
            <person name="Vogel J."/>
            <person name="Andersson L."/>
            <person name="Antczak D.F."/>
            <person name="Biagi T."/>
            <person name="Binns M.M."/>
            <person name="Chowdhary B.P."/>
            <person name="Coleman S.J."/>
            <person name="Della Valle G."/>
            <person name="Fryc S."/>
            <person name="Guerin G."/>
            <person name="Hasegawa T."/>
            <person name="Hill E.W."/>
            <person name="Jurka J."/>
            <person name="Kiialainen A."/>
            <person name="Lindgren G."/>
            <person name="Liu J."/>
            <person name="Magnani E."/>
            <person name="Mickelson J.R."/>
            <person name="Murray J."/>
            <person name="Nergadze S.G."/>
            <person name="Onofrio R."/>
            <person name="Pedroni S."/>
            <person name="Piras M.F."/>
            <person name="Raudsepp T."/>
            <person name="Rocchi M."/>
            <person name="Roeed K.H."/>
            <person name="Ryder O.A."/>
            <person name="Searle S."/>
            <person name="Skow L."/>
            <person name="Swinburne J.E."/>
            <person name="Syvaenen A.C."/>
            <person name="Tozaki T."/>
            <person name="Valberg S.J."/>
            <person name="Vaudin M."/>
            <person name="White J.R."/>
            <person name="Zody M.C."/>
            <person name="Lander E.S."/>
            <person name="Lindblad-Toh K."/>
        </authorList>
    </citation>
    <scope>NUCLEOTIDE SEQUENCE [LARGE SCALE GENOMIC DNA]</scope>
    <source>
        <strain evidence="2 3">Thoroughbred</strain>
    </source>
</reference>